<dbReference type="RefSeq" id="WP_406769999.1">
    <property type="nucleotide sequence ID" value="NZ_JBJHZZ010000007.1"/>
</dbReference>
<dbReference type="SUPFAM" id="SSF52540">
    <property type="entry name" value="P-loop containing nucleoside triphosphate hydrolases"/>
    <property type="match status" value="1"/>
</dbReference>
<evidence type="ECO:0000313" key="3">
    <source>
        <dbReference type="Proteomes" id="UP001623591"/>
    </source>
</evidence>
<dbReference type="EMBL" id="JBJHZZ010000007">
    <property type="protein sequence ID" value="MFL0247548.1"/>
    <property type="molecule type" value="Genomic_DNA"/>
</dbReference>
<name>A0ABW8T4Z7_9CLOT</name>
<gene>
    <name evidence="2" type="ORF">ACJDUG_11260</name>
</gene>
<dbReference type="Pfam" id="PF01656">
    <property type="entry name" value="CbiA"/>
    <property type="match status" value="1"/>
</dbReference>
<keyword evidence="2" id="KW-0067">ATP-binding</keyword>
<organism evidence="2 3">
    <name type="scientific">Candidatus Clostridium stratigraminis</name>
    <dbReference type="NCBI Taxonomy" id="3381661"/>
    <lineage>
        <taxon>Bacteria</taxon>
        <taxon>Bacillati</taxon>
        <taxon>Bacillota</taxon>
        <taxon>Clostridia</taxon>
        <taxon>Eubacteriales</taxon>
        <taxon>Clostridiaceae</taxon>
        <taxon>Clostridium</taxon>
    </lineage>
</organism>
<keyword evidence="2" id="KW-0547">Nucleotide-binding</keyword>
<evidence type="ECO:0000313" key="2">
    <source>
        <dbReference type="EMBL" id="MFL0247548.1"/>
    </source>
</evidence>
<comment type="caution">
    <text evidence="2">The sequence shown here is derived from an EMBL/GenBank/DDBJ whole genome shotgun (WGS) entry which is preliminary data.</text>
</comment>
<dbReference type="InterPro" id="IPR027417">
    <property type="entry name" value="P-loop_NTPase"/>
</dbReference>
<dbReference type="Gene3D" id="3.40.50.300">
    <property type="entry name" value="P-loop containing nucleotide triphosphate hydrolases"/>
    <property type="match status" value="1"/>
</dbReference>
<reference evidence="2 3" key="1">
    <citation type="submission" date="2024-11" db="EMBL/GenBank/DDBJ databases">
        <authorList>
            <person name="Heng Y.C."/>
            <person name="Lim A.C.H."/>
            <person name="Lee J.K.Y."/>
            <person name="Kittelmann S."/>
        </authorList>
    </citation>
    <scope>NUCLEOTIDE SEQUENCE [LARGE SCALE GENOMIC DNA]</scope>
    <source>
        <strain evidence="2 3">WILCCON 0185</strain>
    </source>
</reference>
<dbReference type="InterPro" id="IPR002586">
    <property type="entry name" value="CobQ/CobB/MinD/ParA_Nub-bd_dom"/>
</dbReference>
<accession>A0ABW8T4Z7</accession>
<feature type="domain" description="CobQ/CobB/MinD/ParA nucleotide binding" evidence="1">
    <location>
        <begin position="12"/>
        <end position="156"/>
    </location>
</feature>
<evidence type="ECO:0000259" key="1">
    <source>
        <dbReference type="Pfam" id="PF01656"/>
    </source>
</evidence>
<keyword evidence="3" id="KW-1185">Reference proteome</keyword>
<dbReference type="Proteomes" id="UP001623591">
    <property type="component" value="Unassembled WGS sequence"/>
</dbReference>
<protein>
    <submittedName>
        <fullName evidence="2">ATP-binding protein</fullName>
    </submittedName>
</protein>
<proteinExistence type="predicted"/>
<sequence>MSRIRIFTGHFGSGKTEIAINYAINLAKQGKKVAIADIDIVNPYFCVRDISEYLNSEYGIRVISSNPHYSNAELAVVPAEIISAFNDKSYEVIMDIGGDDMGAVVLGQYSRFFKDEPYDMYFVINNNRPQTSNVEDTEEYINAIQYTSRLKVTHLISNTNLSYETALEDILKGDKEVSELSEKLTIPYKYTVCRRDFAEEIKNKVQGEILPIDIYMKPPWR</sequence>
<dbReference type="GO" id="GO:0005524">
    <property type="term" value="F:ATP binding"/>
    <property type="evidence" value="ECO:0007669"/>
    <property type="project" value="UniProtKB-KW"/>
</dbReference>